<evidence type="ECO:0000256" key="5">
    <source>
        <dbReference type="ARBA" id="ARBA00023136"/>
    </source>
</evidence>
<dbReference type="Proteomes" id="UP000230024">
    <property type="component" value="Plasmid pMAFF212063-A"/>
</dbReference>
<dbReference type="GO" id="GO:0015562">
    <property type="term" value="F:efflux transmembrane transporter activity"/>
    <property type="evidence" value="ECO:0007669"/>
    <property type="project" value="InterPro"/>
</dbReference>
<keyword evidence="3" id="KW-1134">Transmembrane beta strand</keyword>
<keyword evidence="6" id="KW-0564">Palmitate</keyword>
<dbReference type="PANTHER" id="PTHR30203">
    <property type="entry name" value="OUTER MEMBRANE CATION EFFLUX PROTEIN"/>
    <property type="match status" value="1"/>
</dbReference>
<evidence type="ECO:0000256" key="1">
    <source>
        <dbReference type="ARBA" id="ARBA00004442"/>
    </source>
</evidence>
<feature type="signal peptide" evidence="9">
    <location>
        <begin position="1"/>
        <end position="29"/>
    </location>
</feature>
<dbReference type="InterPro" id="IPR010131">
    <property type="entry name" value="MdtP/NodT-like"/>
</dbReference>
<evidence type="ECO:0000256" key="4">
    <source>
        <dbReference type="ARBA" id="ARBA00022692"/>
    </source>
</evidence>
<organism evidence="10">
    <name type="scientific">Pseudomonas syringae pv. actinidiae</name>
    <dbReference type="NCBI Taxonomy" id="103796"/>
    <lineage>
        <taxon>Bacteria</taxon>
        <taxon>Pseudomonadati</taxon>
        <taxon>Pseudomonadota</taxon>
        <taxon>Gammaproteobacteria</taxon>
        <taxon>Pseudomonadales</taxon>
        <taxon>Pseudomonadaceae</taxon>
        <taxon>Pseudomonas</taxon>
        <taxon>Pseudomonas syringae</taxon>
    </lineage>
</organism>
<evidence type="ECO:0000313" key="10">
    <source>
        <dbReference type="EMBL" id="ASD54194.1"/>
    </source>
</evidence>
<geneLocation type="plasmid" evidence="11">
    <name>pMAFF212063-A</name>
</geneLocation>
<gene>
    <name evidence="11" type="ORF">CT122_31520</name>
</gene>
<dbReference type="RefSeq" id="WP_005782515.1">
    <property type="nucleotide sequence ID" value="NZ_CP017007.1"/>
</dbReference>
<dbReference type="GeneID" id="61872799"/>
<keyword evidence="5" id="KW-0472">Membrane</keyword>
<geneLocation type="plasmid" evidence="12">
    <name>pmaff212063-a</name>
</geneLocation>
<keyword evidence="11" id="KW-0614">Plasmid</keyword>
<dbReference type="SUPFAM" id="SSF56954">
    <property type="entry name" value="Outer membrane efflux proteins (OEP)"/>
    <property type="match status" value="1"/>
</dbReference>
<dbReference type="EMBL" id="KY287802">
    <property type="protein sequence ID" value="ASD54194.1"/>
    <property type="molecule type" value="Genomic_DNA"/>
</dbReference>
<keyword evidence="7" id="KW-0998">Cell outer membrane</keyword>
<sequence length="420" mass="45811">MPVRPAFAAGISSALALLLLVTAAQPALADALTFDYALKLAETMAPENLARAAQVASANAAIRPADALPNPKLFLGIDNLPVEGQQRYSLDDDSMTMRRIGVMQEVPNSDKRRARRHSAEAFAELAQAEQRQALIKVKQDVAASWLRLFYAQQRFSAFDDLLKQLNLQRSTVPALIAGGTAKPADAVALEQETLDLEDRRDQLISGVAGARAQLRQFLGAQGDQPLAGSAPVLEWSATHSQHGLAHHPDIQAAAARVGEAKAELGEAVAEKKPDWGVELGYGNRDKRFGDMVSLQVTFDLPLFTGARQGPRITSREKNLSRMEQEQEVMLRSHQMELESGLAEQDRLRAVLRRSTESAIPLAQRRFSLEMVAYKAGSADIGTVVSARRQLIEATLRKVGLEEELSVLTAKLFFAYAEGAQ</sequence>
<evidence type="ECO:0000256" key="6">
    <source>
        <dbReference type="ARBA" id="ARBA00023139"/>
    </source>
</evidence>
<reference evidence="10" key="1">
    <citation type="submission" date="2016-12" db="EMBL/GenBank/DDBJ databases">
        <title>The evolution of Pseudomonas syringae pv. actinidiae in New Zealand.</title>
        <authorList>
            <person name="Poulter R."/>
            <person name="Taiaroa G."/>
            <person name="Lamont I."/>
            <person name="Stockwell P."/>
            <person name="Butler M."/>
        </authorList>
    </citation>
    <scope>NUCLEOTIDE SEQUENCE</scope>
    <source>
        <strain evidence="10">RT371</strain>
    </source>
</reference>
<accession>A0A1X4BKN6</accession>
<keyword evidence="8" id="KW-0449">Lipoprotein</keyword>
<evidence type="ECO:0000256" key="2">
    <source>
        <dbReference type="ARBA" id="ARBA00007613"/>
    </source>
</evidence>
<comment type="similarity">
    <text evidence="2">Belongs to the outer membrane factor (OMF) (TC 1.B.17) family.</text>
</comment>
<dbReference type="AlphaFoldDB" id="A0A1X4BKN6"/>
<evidence type="ECO:0000256" key="7">
    <source>
        <dbReference type="ARBA" id="ARBA00023237"/>
    </source>
</evidence>
<dbReference type="GO" id="GO:0016020">
    <property type="term" value="C:membrane"/>
    <property type="evidence" value="ECO:0007669"/>
    <property type="project" value="UniProtKB-SubCell"/>
</dbReference>
<evidence type="ECO:0000313" key="11">
    <source>
        <dbReference type="EMBL" id="ATV21152.1"/>
    </source>
</evidence>
<dbReference type="InterPro" id="IPR003423">
    <property type="entry name" value="OMP_efflux"/>
</dbReference>
<evidence type="ECO:0000313" key="12">
    <source>
        <dbReference type="Proteomes" id="UP000230024"/>
    </source>
</evidence>
<reference evidence="11 12" key="2">
    <citation type="submission" date="2017-11" db="EMBL/GenBank/DDBJ databases">
        <title>Complete DNA Sequence of Pseudomonas syringae pv. actinidiae, biovar 5 (Psa5).</title>
        <authorList>
            <person name="Butler M."/>
            <person name="Taiaroa G."/>
            <person name="Sumpter N."/>
            <person name="Poulter R."/>
        </authorList>
    </citation>
    <scope>NUCLEOTIDE SEQUENCE [LARGE SCALE GENOMIC DNA]</scope>
    <source>
        <strain evidence="11 12">MAFF212063</strain>
        <plasmid evidence="12">pmaff212063-a</plasmid>
        <plasmid evidence="11">pMAFF212063-A</plasmid>
    </source>
</reference>
<dbReference type="EMBL" id="CP024713">
    <property type="protein sequence ID" value="ATV21152.1"/>
    <property type="molecule type" value="Genomic_DNA"/>
</dbReference>
<keyword evidence="9" id="KW-0732">Signal</keyword>
<keyword evidence="4" id="KW-0812">Transmembrane</keyword>
<evidence type="ECO:0000256" key="8">
    <source>
        <dbReference type="ARBA" id="ARBA00023288"/>
    </source>
</evidence>
<comment type="subcellular location">
    <subcellularLocation>
        <location evidence="1">Cell outer membrane</location>
    </subcellularLocation>
</comment>
<evidence type="ECO:0000256" key="9">
    <source>
        <dbReference type="SAM" id="SignalP"/>
    </source>
</evidence>
<dbReference type="PANTHER" id="PTHR30203:SF24">
    <property type="entry name" value="BLR4935 PROTEIN"/>
    <property type="match status" value="1"/>
</dbReference>
<proteinExistence type="inferred from homology"/>
<dbReference type="Gene3D" id="1.20.1600.10">
    <property type="entry name" value="Outer membrane efflux proteins (OEP)"/>
    <property type="match status" value="1"/>
</dbReference>
<feature type="chain" id="PRO_5030037571" evidence="9">
    <location>
        <begin position="30"/>
        <end position="420"/>
    </location>
</feature>
<name>A0A1X4BKN6_PSESF</name>
<evidence type="ECO:0000256" key="3">
    <source>
        <dbReference type="ARBA" id="ARBA00022452"/>
    </source>
</evidence>
<dbReference type="Pfam" id="PF02321">
    <property type="entry name" value="OEP"/>
    <property type="match status" value="1"/>
</dbReference>
<protein>
    <submittedName>
        <fullName evidence="10">Heavy metal RND efflux outer membrane protein, CzcC family</fullName>
    </submittedName>
    <submittedName>
        <fullName evidence="11">TolC family protein</fullName>
    </submittedName>
</protein>